<accession>A0A268AB12</accession>
<organism evidence="3 4">
    <name type="scientific">Terribacillus saccharophilus</name>
    <dbReference type="NCBI Taxonomy" id="361277"/>
    <lineage>
        <taxon>Bacteria</taxon>
        <taxon>Bacillati</taxon>
        <taxon>Bacillota</taxon>
        <taxon>Bacilli</taxon>
        <taxon>Bacillales</taxon>
        <taxon>Bacillaceae</taxon>
        <taxon>Terribacillus</taxon>
    </lineage>
</organism>
<comment type="caution">
    <text evidence="3">The sequence shown here is derived from an EMBL/GenBank/DDBJ whole genome shotgun (WGS) entry which is preliminary data.</text>
</comment>
<reference evidence="3 4" key="1">
    <citation type="submission" date="2017-07" db="EMBL/GenBank/DDBJ databases">
        <title>Isolation and whole genome analysis of endospore-forming bacteria from heroin.</title>
        <authorList>
            <person name="Kalinowski J."/>
            <person name="Ahrens B."/>
            <person name="Al-Dilaimi A."/>
            <person name="Winkler A."/>
            <person name="Wibberg D."/>
            <person name="Schleenbecker U."/>
            <person name="Ruckert C."/>
            <person name="Wolfel R."/>
            <person name="Grass G."/>
        </authorList>
    </citation>
    <scope>NUCLEOTIDE SEQUENCE [LARGE SCALE GENOMIC DNA]</scope>
    <source>
        <strain evidence="3 4">7528</strain>
    </source>
</reference>
<gene>
    <name evidence="3" type="ORF">CHH64_10155</name>
</gene>
<feature type="domain" description="Potassium channel" evidence="2">
    <location>
        <begin position="45"/>
        <end position="126"/>
    </location>
</feature>
<name>A0A268AB12_9BACI</name>
<keyword evidence="1" id="KW-0472">Membrane</keyword>
<dbReference type="OrthoDB" id="9813518at2"/>
<dbReference type="AlphaFoldDB" id="A0A268AB12"/>
<dbReference type="Proteomes" id="UP000216013">
    <property type="component" value="Unassembled WGS sequence"/>
</dbReference>
<dbReference type="SUPFAM" id="SSF81324">
    <property type="entry name" value="Voltage-gated potassium channels"/>
    <property type="match status" value="1"/>
</dbReference>
<evidence type="ECO:0000256" key="1">
    <source>
        <dbReference type="SAM" id="Phobius"/>
    </source>
</evidence>
<feature type="transmembrane region" description="Helical" evidence="1">
    <location>
        <begin position="81"/>
        <end position="101"/>
    </location>
</feature>
<keyword evidence="1" id="KW-1133">Transmembrane helix</keyword>
<evidence type="ECO:0000313" key="4">
    <source>
        <dbReference type="Proteomes" id="UP000216013"/>
    </source>
</evidence>
<feature type="transmembrane region" description="Helical" evidence="1">
    <location>
        <begin position="6"/>
        <end position="23"/>
    </location>
</feature>
<keyword evidence="1" id="KW-0812">Transmembrane</keyword>
<feature type="transmembrane region" description="Helical" evidence="1">
    <location>
        <begin position="35"/>
        <end position="61"/>
    </location>
</feature>
<feature type="transmembrane region" description="Helical" evidence="1">
    <location>
        <begin position="108"/>
        <end position="129"/>
    </location>
</feature>
<proteinExistence type="predicted"/>
<evidence type="ECO:0000259" key="2">
    <source>
        <dbReference type="Pfam" id="PF07885"/>
    </source>
</evidence>
<protein>
    <recommendedName>
        <fullName evidence="2">Potassium channel domain-containing protein</fullName>
    </recommendedName>
</protein>
<sequence>MYMVFVLVIVIFFALIGCMYSFFKHEVRGSSIFSVDLFLSLLFLYISVMLAFGLIYFILSIEGIVLAEGGDLIDSSLAGSLMHSIYFSGVTLLTVGYGDILPVGVGRFLALIEALIGYLLPSGLVLKVWQHTVVRQKMNGEGD</sequence>
<dbReference type="Pfam" id="PF07885">
    <property type="entry name" value="Ion_trans_2"/>
    <property type="match status" value="1"/>
</dbReference>
<dbReference type="InterPro" id="IPR013099">
    <property type="entry name" value="K_chnl_dom"/>
</dbReference>
<dbReference type="Gene3D" id="1.10.287.70">
    <property type="match status" value="1"/>
</dbReference>
<evidence type="ECO:0000313" key="3">
    <source>
        <dbReference type="EMBL" id="PAD21282.1"/>
    </source>
</evidence>
<dbReference type="EMBL" id="NPBV01000017">
    <property type="protein sequence ID" value="PAD21282.1"/>
    <property type="molecule type" value="Genomic_DNA"/>
</dbReference>